<dbReference type="InterPro" id="IPR009081">
    <property type="entry name" value="PP-bd_ACP"/>
</dbReference>
<proteinExistence type="predicted"/>
<dbReference type="EMBL" id="BAAAPE010000013">
    <property type="protein sequence ID" value="GAA2086268.1"/>
    <property type="molecule type" value="Genomic_DNA"/>
</dbReference>
<dbReference type="Pfam" id="PF00550">
    <property type="entry name" value="PP-binding"/>
    <property type="match status" value="1"/>
</dbReference>
<protein>
    <submittedName>
        <fullName evidence="2">Phosphopantetheine-binding protein</fullName>
    </submittedName>
</protein>
<accession>A0ABP5HTB3</accession>
<reference evidence="3" key="1">
    <citation type="journal article" date="2019" name="Int. J. Syst. Evol. Microbiol.">
        <title>The Global Catalogue of Microorganisms (GCM) 10K type strain sequencing project: providing services to taxonomists for standard genome sequencing and annotation.</title>
        <authorList>
            <consortium name="The Broad Institute Genomics Platform"/>
            <consortium name="The Broad Institute Genome Sequencing Center for Infectious Disease"/>
            <person name="Wu L."/>
            <person name="Ma J."/>
        </authorList>
    </citation>
    <scope>NUCLEOTIDE SEQUENCE [LARGE SCALE GENOMIC DNA]</scope>
    <source>
        <strain evidence="3">JCM 15478</strain>
    </source>
</reference>
<gene>
    <name evidence="2" type="ORF">GCM10009801_48600</name>
</gene>
<evidence type="ECO:0000313" key="3">
    <source>
        <dbReference type="Proteomes" id="UP001500016"/>
    </source>
</evidence>
<name>A0ABP5HTB3_9ACTN</name>
<sequence length="76" mass="8558">MDVATHVGEVLSSNFGIDTRSVPEDTPLLQLRLDSLALEELRVLLEERYGVDLEDIELSSRNTYGQLLAAVRRRTT</sequence>
<dbReference type="SUPFAM" id="SSF47336">
    <property type="entry name" value="ACP-like"/>
    <property type="match status" value="1"/>
</dbReference>
<dbReference type="RefSeq" id="WP_344531395.1">
    <property type="nucleotide sequence ID" value="NZ_BAAAPE010000013.1"/>
</dbReference>
<evidence type="ECO:0000313" key="2">
    <source>
        <dbReference type="EMBL" id="GAA2086268.1"/>
    </source>
</evidence>
<comment type="caution">
    <text evidence="2">The sequence shown here is derived from an EMBL/GenBank/DDBJ whole genome shotgun (WGS) entry which is preliminary data.</text>
</comment>
<keyword evidence="3" id="KW-1185">Reference proteome</keyword>
<dbReference type="Gene3D" id="1.10.1200.10">
    <property type="entry name" value="ACP-like"/>
    <property type="match status" value="1"/>
</dbReference>
<organism evidence="2 3">
    <name type="scientific">Streptomyces albiaxialis</name>
    <dbReference type="NCBI Taxonomy" id="329523"/>
    <lineage>
        <taxon>Bacteria</taxon>
        <taxon>Bacillati</taxon>
        <taxon>Actinomycetota</taxon>
        <taxon>Actinomycetes</taxon>
        <taxon>Kitasatosporales</taxon>
        <taxon>Streptomycetaceae</taxon>
        <taxon>Streptomyces</taxon>
    </lineage>
</organism>
<dbReference type="PROSITE" id="PS50075">
    <property type="entry name" value="CARRIER"/>
    <property type="match status" value="1"/>
</dbReference>
<dbReference type="InterPro" id="IPR036736">
    <property type="entry name" value="ACP-like_sf"/>
</dbReference>
<evidence type="ECO:0000259" key="1">
    <source>
        <dbReference type="PROSITE" id="PS50075"/>
    </source>
</evidence>
<dbReference type="Proteomes" id="UP001500016">
    <property type="component" value="Unassembled WGS sequence"/>
</dbReference>
<feature type="domain" description="Carrier" evidence="1">
    <location>
        <begin position="1"/>
        <end position="75"/>
    </location>
</feature>